<protein>
    <submittedName>
        <fullName evidence="1">Uncharacterized protein</fullName>
    </submittedName>
</protein>
<dbReference type="EMBL" id="SRXT01000001">
    <property type="protein sequence ID" value="TGX55823.1"/>
    <property type="molecule type" value="Genomic_DNA"/>
</dbReference>
<evidence type="ECO:0000313" key="2">
    <source>
        <dbReference type="Proteomes" id="UP000306147"/>
    </source>
</evidence>
<accession>A0A4S1XJ16</accession>
<sequence length="328" mass="37025">MVASSFLLALSSQRGENDMEPWPKIPEDVVTWFRTTFGEANRRVCERLVNVPNIRETSLDDGLIEALIPDSAPRLLPSGAIVRMDTHNIGGLRRLGAPHWDWDFPQRRRWETADIAILVFVYRRDTLIAKKIGLLQSKRLFPTNQDVDDEDEIGFLHGMNAFIRRDGHQAAAALHRTYRFDETCAYSAIHAGDRQVELIDALNRDFGKGVYYLLYTPPELPFSVDYPLRQRIRVEDMPVGNRVMDADDVHRVLAALGDGQSPTFAQLQAGSGARNWPLETWASDLLLTCQVGQQFDDSTDDRVRYFLERRSGPIGAALAASITLSEEA</sequence>
<reference evidence="1 2" key="1">
    <citation type="submission" date="2019-04" db="EMBL/GenBank/DDBJ databases">
        <title>Sphingomonas psychrotolerans sp. nov., isolated from soil in the Tianshan Mountains, Xinjiang, China.</title>
        <authorList>
            <person name="Luo Y."/>
            <person name="Sheng H."/>
        </authorList>
    </citation>
    <scope>NUCLEOTIDE SEQUENCE [LARGE SCALE GENOMIC DNA]</scope>
    <source>
        <strain evidence="1 2">ZFGT-11</strain>
    </source>
</reference>
<dbReference type="OrthoDB" id="7534212at2"/>
<dbReference type="RefSeq" id="WP_135962024.1">
    <property type="nucleotide sequence ID" value="NZ_SRXT01000001.1"/>
</dbReference>
<name>A0A4S1XJ16_9SPHN</name>
<dbReference type="AlphaFoldDB" id="A0A4S1XJ16"/>
<dbReference type="Proteomes" id="UP000306147">
    <property type="component" value="Unassembled WGS sequence"/>
</dbReference>
<gene>
    <name evidence="1" type="ORF">E5A73_01455</name>
</gene>
<proteinExistence type="predicted"/>
<keyword evidence="2" id="KW-1185">Reference proteome</keyword>
<organism evidence="1 2">
    <name type="scientific">Sphingomonas gei</name>
    <dbReference type="NCBI Taxonomy" id="1395960"/>
    <lineage>
        <taxon>Bacteria</taxon>
        <taxon>Pseudomonadati</taxon>
        <taxon>Pseudomonadota</taxon>
        <taxon>Alphaproteobacteria</taxon>
        <taxon>Sphingomonadales</taxon>
        <taxon>Sphingomonadaceae</taxon>
        <taxon>Sphingomonas</taxon>
    </lineage>
</organism>
<comment type="caution">
    <text evidence="1">The sequence shown here is derived from an EMBL/GenBank/DDBJ whole genome shotgun (WGS) entry which is preliminary data.</text>
</comment>
<evidence type="ECO:0000313" key="1">
    <source>
        <dbReference type="EMBL" id="TGX55823.1"/>
    </source>
</evidence>